<dbReference type="RefSeq" id="WP_338880690.1">
    <property type="nucleotide sequence ID" value="NZ_CP148753.1"/>
</dbReference>
<accession>A0ABZ2S7T7</accession>
<proteinExistence type="predicted"/>
<dbReference type="Proteomes" id="UP001456224">
    <property type="component" value="Chromosome"/>
</dbReference>
<sequence>MALRLICRFPVTRPDSSTVTFAYNRTHSWLEGLDGMNANHLPGAQQKRFWQKKWPREVLFNGPPIIVAGSAAVKSWRDPLFDQWMFGLAATACIWLIVATMVRVATARSEDQKDGPDVIHEGLYAAVSTVHTMLSEWCNKRGCGSDIRATFHRVVPPIHEPREIEQIINYAGSNGEGVGRTFPIHTGITGRAIRNKKPLVMSSQNGTEEELRTELVQEWGYTEAEARKLGPGRYSAMAVPVLDRSRQHPIGVIYLDSSDRALFERDDVVEIVGAGTKAISDFVTKRY</sequence>
<dbReference type="SUPFAM" id="SSF55781">
    <property type="entry name" value="GAF domain-like"/>
    <property type="match status" value="1"/>
</dbReference>
<protein>
    <submittedName>
        <fullName evidence="1">GAF domain-containing protein</fullName>
    </submittedName>
</protein>
<keyword evidence="2" id="KW-1185">Reference proteome</keyword>
<reference evidence="1 2" key="1">
    <citation type="submission" date="2024-03" db="EMBL/GenBank/DDBJ databases">
        <title>Reference genomes for the five species model microbial community.</title>
        <authorList>
            <person name="Padfield D."/>
        </authorList>
    </citation>
    <scope>NUCLEOTIDE SEQUENCE [LARGE SCALE GENOMIC DNA]</scope>
    <source>
        <strain evidence="1 2">AB1</strain>
    </source>
</reference>
<evidence type="ECO:0000313" key="2">
    <source>
        <dbReference type="Proteomes" id="UP001456224"/>
    </source>
</evidence>
<organism evidence="1 2">
    <name type="scientific">Achromobacter veterisilvae</name>
    <dbReference type="NCBI Taxonomy" id="2069367"/>
    <lineage>
        <taxon>Bacteria</taxon>
        <taxon>Pseudomonadati</taxon>
        <taxon>Pseudomonadota</taxon>
        <taxon>Betaproteobacteria</taxon>
        <taxon>Burkholderiales</taxon>
        <taxon>Alcaligenaceae</taxon>
        <taxon>Achromobacter</taxon>
    </lineage>
</organism>
<name>A0ABZ2S7T7_9BURK</name>
<gene>
    <name evidence="1" type="ORF">WHX56_05615</name>
</gene>
<dbReference type="Gene3D" id="3.30.450.40">
    <property type="match status" value="1"/>
</dbReference>
<evidence type="ECO:0000313" key="1">
    <source>
        <dbReference type="EMBL" id="WXR74977.1"/>
    </source>
</evidence>
<dbReference type="EMBL" id="CP148753">
    <property type="protein sequence ID" value="WXR74977.1"/>
    <property type="molecule type" value="Genomic_DNA"/>
</dbReference>
<dbReference type="InterPro" id="IPR029016">
    <property type="entry name" value="GAF-like_dom_sf"/>
</dbReference>